<evidence type="ECO:0000313" key="5">
    <source>
        <dbReference type="EMBL" id="WOK97437.1"/>
    </source>
</evidence>
<dbReference type="PRINTS" id="PR00081">
    <property type="entry name" value="GDHRDH"/>
</dbReference>
<evidence type="ECO:0000256" key="2">
    <source>
        <dbReference type="ARBA" id="ARBA00006484"/>
    </source>
</evidence>
<dbReference type="PROSITE" id="PS00061">
    <property type="entry name" value="ADH_SHORT"/>
    <property type="match status" value="1"/>
</dbReference>
<keyword evidence="6" id="KW-1185">Reference proteome</keyword>
<dbReference type="GO" id="GO:0016020">
    <property type="term" value="C:membrane"/>
    <property type="evidence" value="ECO:0007669"/>
    <property type="project" value="UniProtKB-SubCell"/>
</dbReference>
<reference evidence="5 6" key="1">
    <citation type="submission" date="2023-10" db="EMBL/GenBank/DDBJ databases">
        <title>Chromosome-scale genome assembly provides insights into flower coloration mechanisms of Canna indica.</title>
        <authorList>
            <person name="Li C."/>
        </authorList>
    </citation>
    <scope>NUCLEOTIDE SEQUENCE [LARGE SCALE GENOMIC DNA]</scope>
    <source>
        <tissue evidence="5">Flower</tissue>
    </source>
</reference>
<dbReference type="PANTHER" id="PTHR43391">
    <property type="entry name" value="RETINOL DEHYDROGENASE-RELATED"/>
    <property type="match status" value="1"/>
</dbReference>
<dbReference type="GO" id="GO:0016491">
    <property type="term" value="F:oxidoreductase activity"/>
    <property type="evidence" value="ECO:0007669"/>
    <property type="project" value="UniProtKB-KW"/>
</dbReference>
<feature type="transmembrane region" description="Helical" evidence="4">
    <location>
        <begin position="6"/>
        <end position="30"/>
    </location>
</feature>
<keyword evidence="3" id="KW-0560">Oxidoreductase</keyword>
<dbReference type="SUPFAM" id="SSF51735">
    <property type="entry name" value="NAD(P)-binding Rossmann-fold domains"/>
    <property type="match status" value="1"/>
</dbReference>
<dbReference type="AlphaFoldDB" id="A0AAQ3JWH2"/>
<protein>
    <submittedName>
        <fullName evidence="5">11-beta-hydroxysteroid dehydrogenase 1B-like</fullName>
    </submittedName>
</protein>
<dbReference type="InterPro" id="IPR020904">
    <property type="entry name" value="Sc_DH/Rdtase_CS"/>
</dbReference>
<dbReference type="Gene3D" id="3.40.50.720">
    <property type="entry name" value="NAD(P)-binding Rossmann-like Domain"/>
    <property type="match status" value="1"/>
</dbReference>
<keyword evidence="4" id="KW-0472">Membrane</keyword>
<keyword evidence="4" id="KW-1133">Transmembrane helix</keyword>
<name>A0AAQ3JWH2_9LILI</name>
<accession>A0AAQ3JWH2</accession>
<gene>
    <name evidence="5" type="ORF">Cni_G06145</name>
</gene>
<dbReference type="NCBIfam" id="NF004825">
    <property type="entry name" value="PRK06181.1"/>
    <property type="match status" value="1"/>
</dbReference>
<comment type="subcellular location">
    <subcellularLocation>
        <location evidence="1">Membrane</location>
        <topology evidence="1">Single-pass type II membrane protein</topology>
    </subcellularLocation>
</comment>
<comment type="similarity">
    <text evidence="2">Belongs to the short-chain dehydrogenases/reductases (SDR) family.</text>
</comment>
<sequence length="353" mass="38800">MEFFNSFLGVVVHLFIALVLMVYLPISLVCKLPWRIFLRPFYKEDLRGKVVLITGASSGIGEQLAYQYAERGASMAIVARRANALHVVAKKAREHGAPDVLVVTADISDPDQSRLAIEETIAHFGRLDHLVANAGVWSTCLFEEITNLTAFNQVMDVNFWGAVYPTYYAIPHLKKSKGKIIVNASFAGRVPTARMTFYNASKAATIMFYESLRSELGSDVGITLVTLGYVASELTKGKALQVNGELGINEEARDIQVGPLPIGSTDKCAEIIVDGACMGDKYITWPTWYKPFAMVMSLAPELVDMFSQSFYVSKPGDDSGIPLGKKILNMKGIKELLYPDSVLSPSAKVKNKE</sequence>
<organism evidence="5 6">
    <name type="scientific">Canna indica</name>
    <name type="common">Indian-shot</name>
    <dbReference type="NCBI Taxonomy" id="4628"/>
    <lineage>
        <taxon>Eukaryota</taxon>
        <taxon>Viridiplantae</taxon>
        <taxon>Streptophyta</taxon>
        <taxon>Embryophyta</taxon>
        <taxon>Tracheophyta</taxon>
        <taxon>Spermatophyta</taxon>
        <taxon>Magnoliopsida</taxon>
        <taxon>Liliopsida</taxon>
        <taxon>Zingiberales</taxon>
        <taxon>Cannaceae</taxon>
        <taxon>Canna</taxon>
    </lineage>
</organism>
<evidence type="ECO:0000256" key="1">
    <source>
        <dbReference type="ARBA" id="ARBA00004606"/>
    </source>
</evidence>
<evidence type="ECO:0000256" key="4">
    <source>
        <dbReference type="SAM" id="Phobius"/>
    </source>
</evidence>
<dbReference type="GO" id="GO:0005829">
    <property type="term" value="C:cytosol"/>
    <property type="evidence" value="ECO:0007669"/>
    <property type="project" value="TreeGrafter"/>
</dbReference>
<dbReference type="InterPro" id="IPR002347">
    <property type="entry name" value="SDR_fam"/>
</dbReference>
<evidence type="ECO:0000313" key="6">
    <source>
        <dbReference type="Proteomes" id="UP001327560"/>
    </source>
</evidence>
<dbReference type="InterPro" id="IPR036291">
    <property type="entry name" value="NAD(P)-bd_dom_sf"/>
</dbReference>
<keyword evidence="4" id="KW-0812">Transmembrane</keyword>
<proteinExistence type="inferred from homology"/>
<evidence type="ECO:0000256" key="3">
    <source>
        <dbReference type="ARBA" id="ARBA00023002"/>
    </source>
</evidence>
<dbReference type="Proteomes" id="UP001327560">
    <property type="component" value="Chromosome 2"/>
</dbReference>
<dbReference type="Pfam" id="PF00106">
    <property type="entry name" value="adh_short"/>
    <property type="match status" value="1"/>
</dbReference>
<dbReference type="PANTHER" id="PTHR43391:SF89">
    <property type="entry name" value="11-BETA-HYDROXYSTEROID DEHYDROGENASE 1A-RELATED"/>
    <property type="match status" value="1"/>
</dbReference>
<dbReference type="EMBL" id="CP136891">
    <property type="protein sequence ID" value="WOK97437.1"/>
    <property type="molecule type" value="Genomic_DNA"/>
</dbReference>